<feature type="transmembrane region" description="Helical" evidence="1">
    <location>
        <begin position="67"/>
        <end position="87"/>
    </location>
</feature>
<evidence type="ECO:0000313" key="2">
    <source>
        <dbReference type="EMBL" id="MCA9381078.1"/>
    </source>
</evidence>
<evidence type="ECO:0000256" key="1">
    <source>
        <dbReference type="SAM" id="Phobius"/>
    </source>
</evidence>
<dbReference type="AlphaFoldDB" id="A0A955L1B7"/>
<reference evidence="2" key="1">
    <citation type="submission" date="2020-04" db="EMBL/GenBank/DDBJ databases">
        <authorList>
            <person name="Zhang T."/>
        </authorList>
    </citation>
    <scope>NUCLEOTIDE SEQUENCE</scope>
    <source>
        <strain evidence="2">HKST-UBA13</strain>
    </source>
</reference>
<comment type="caution">
    <text evidence="2">The sequence shown here is derived from an EMBL/GenBank/DDBJ whole genome shotgun (WGS) entry which is preliminary data.</text>
</comment>
<feature type="transmembrane region" description="Helical" evidence="1">
    <location>
        <begin position="99"/>
        <end position="123"/>
    </location>
</feature>
<accession>A0A955L1B7</accession>
<sequence length="136" mass="15218">MSNDNPKGKIPTEDDAIEPDLIDEDLLDDEFSDGYEEGYTDGAGDLIISSAVESVYRKREDTRSRLALIYTIFTFFVFIFAMVIAVLDGLVRKVSIIDNLSVVIPLISGVFLGTLGFVLGYYFRREEEKDSTPTTD</sequence>
<gene>
    <name evidence="2" type="ORF">KC678_02340</name>
</gene>
<evidence type="ECO:0000313" key="3">
    <source>
        <dbReference type="Proteomes" id="UP000775877"/>
    </source>
</evidence>
<name>A0A955L1B7_9BACT</name>
<organism evidence="2 3">
    <name type="scientific">Candidatus Dojkabacteria bacterium</name>
    <dbReference type="NCBI Taxonomy" id="2099670"/>
    <lineage>
        <taxon>Bacteria</taxon>
        <taxon>Candidatus Dojkabacteria</taxon>
    </lineage>
</organism>
<protein>
    <submittedName>
        <fullName evidence="2">Uncharacterized protein</fullName>
    </submittedName>
</protein>
<dbReference type="Proteomes" id="UP000775877">
    <property type="component" value="Unassembled WGS sequence"/>
</dbReference>
<keyword evidence="1" id="KW-0812">Transmembrane</keyword>
<keyword evidence="1" id="KW-0472">Membrane</keyword>
<proteinExistence type="predicted"/>
<keyword evidence="1" id="KW-1133">Transmembrane helix</keyword>
<reference evidence="2" key="2">
    <citation type="journal article" date="2021" name="Microbiome">
        <title>Successional dynamics and alternative stable states in a saline activated sludge microbial community over 9 years.</title>
        <authorList>
            <person name="Wang Y."/>
            <person name="Ye J."/>
            <person name="Ju F."/>
            <person name="Liu L."/>
            <person name="Boyd J.A."/>
            <person name="Deng Y."/>
            <person name="Parks D.H."/>
            <person name="Jiang X."/>
            <person name="Yin X."/>
            <person name="Woodcroft B.J."/>
            <person name="Tyson G.W."/>
            <person name="Hugenholtz P."/>
            <person name="Polz M.F."/>
            <person name="Zhang T."/>
        </authorList>
    </citation>
    <scope>NUCLEOTIDE SEQUENCE</scope>
    <source>
        <strain evidence="2">HKST-UBA13</strain>
    </source>
</reference>
<dbReference type="EMBL" id="JAGQLJ010000045">
    <property type="protein sequence ID" value="MCA9381078.1"/>
    <property type="molecule type" value="Genomic_DNA"/>
</dbReference>